<dbReference type="eggNOG" id="COG2227">
    <property type="taxonomic scope" value="Bacteria"/>
</dbReference>
<dbReference type="EMBL" id="CP003360">
    <property type="protein sequence ID" value="AFM27580.1"/>
    <property type="molecule type" value="Genomic_DNA"/>
</dbReference>
<name>I4CDD9_DESTA</name>
<accession>I4CDD9</accession>
<dbReference type="RefSeq" id="WP_014812685.1">
    <property type="nucleotide sequence ID" value="NC_018025.1"/>
</dbReference>
<organism evidence="1 2">
    <name type="scientific">Desulfomonile tiedjei (strain ATCC 49306 / DSM 6799 / DCB-1)</name>
    <dbReference type="NCBI Taxonomy" id="706587"/>
    <lineage>
        <taxon>Bacteria</taxon>
        <taxon>Pseudomonadati</taxon>
        <taxon>Thermodesulfobacteriota</taxon>
        <taxon>Desulfomonilia</taxon>
        <taxon>Desulfomonilales</taxon>
        <taxon>Desulfomonilaceae</taxon>
        <taxon>Desulfomonile</taxon>
    </lineage>
</organism>
<dbReference type="STRING" id="706587.Desti_4966"/>
<sequence>MQRYGKPSLPLLKHKRNFFEENDEILAEQKRVLKLYAAQPRRSQCKNCHCKLQEIAFSKLGIDYLICPNCGHLNGGHEDTDAFVAQLYINADSKSLASVYRVEDIEAYQRRVADIYLPKIDFLIEALREEGLSPLDLSYADLGAGSGYLVQAFLSRGAEKAIGYEVSLSQVAFANAMIPGERIRLHSLDEISEIAKALCADVVTLIGVLQHLRHPELLLRSLQENANVRYLYFSVPIFSPCIFFEMVFSSVMQRQLSGGHTHLYTESSIDWFCNKFGFKRVAEWWFGTDMFDLYRSIGVSLRQAPETGSMCERWWEIMKSAIDEMQLALDRRRLSSEVHMLVKLKR</sequence>
<keyword evidence="2" id="KW-1185">Reference proteome</keyword>
<gene>
    <name evidence="1" type="ordered locus">Desti_4966</name>
</gene>
<proteinExistence type="predicted"/>
<dbReference type="KEGG" id="dti:Desti_4966"/>
<keyword evidence="1" id="KW-0489">Methyltransferase</keyword>
<dbReference type="HOGENOM" id="CLU_796448_0_0_7"/>
<dbReference type="AlphaFoldDB" id="I4CDD9"/>
<dbReference type="SUPFAM" id="SSF53335">
    <property type="entry name" value="S-adenosyl-L-methionine-dependent methyltransferases"/>
    <property type="match status" value="1"/>
</dbReference>
<protein>
    <submittedName>
        <fullName evidence="1">Methyltransferase family protein</fullName>
    </submittedName>
</protein>
<dbReference type="OrthoDB" id="6824364at2"/>
<dbReference type="Proteomes" id="UP000006055">
    <property type="component" value="Chromosome"/>
</dbReference>
<dbReference type="Gene3D" id="3.40.50.150">
    <property type="entry name" value="Vaccinia Virus protein VP39"/>
    <property type="match status" value="1"/>
</dbReference>
<reference evidence="2" key="1">
    <citation type="submission" date="2012-06" db="EMBL/GenBank/DDBJ databases">
        <title>Complete sequence of chromosome of Desulfomonile tiedjei DSM 6799.</title>
        <authorList>
            <person name="Lucas S."/>
            <person name="Copeland A."/>
            <person name="Lapidus A."/>
            <person name="Glavina del Rio T."/>
            <person name="Dalin E."/>
            <person name="Tice H."/>
            <person name="Bruce D."/>
            <person name="Goodwin L."/>
            <person name="Pitluck S."/>
            <person name="Peters L."/>
            <person name="Ovchinnikova G."/>
            <person name="Zeytun A."/>
            <person name="Lu M."/>
            <person name="Kyrpides N."/>
            <person name="Mavromatis K."/>
            <person name="Ivanova N."/>
            <person name="Brettin T."/>
            <person name="Detter J.C."/>
            <person name="Han C."/>
            <person name="Larimer F."/>
            <person name="Land M."/>
            <person name="Hauser L."/>
            <person name="Markowitz V."/>
            <person name="Cheng J.-F."/>
            <person name="Hugenholtz P."/>
            <person name="Woyke T."/>
            <person name="Wu D."/>
            <person name="Spring S."/>
            <person name="Schroeder M."/>
            <person name="Brambilla E."/>
            <person name="Klenk H.-P."/>
            <person name="Eisen J.A."/>
        </authorList>
    </citation>
    <scope>NUCLEOTIDE SEQUENCE [LARGE SCALE GENOMIC DNA]</scope>
    <source>
        <strain evidence="2">ATCC 49306 / DSM 6799 / DCB-1</strain>
    </source>
</reference>
<dbReference type="InterPro" id="IPR029063">
    <property type="entry name" value="SAM-dependent_MTases_sf"/>
</dbReference>
<dbReference type="Pfam" id="PF13489">
    <property type="entry name" value="Methyltransf_23"/>
    <property type="match status" value="1"/>
</dbReference>
<dbReference type="GO" id="GO:0032259">
    <property type="term" value="P:methylation"/>
    <property type="evidence" value="ECO:0007669"/>
    <property type="project" value="UniProtKB-KW"/>
</dbReference>
<keyword evidence="1" id="KW-0808">Transferase</keyword>
<evidence type="ECO:0000313" key="2">
    <source>
        <dbReference type="Proteomes" id="UP000006055"/>
    </source>
</evidence>
<dbReference type="GO" id="GO:0008168">
    <property type="term" value="F:methyltransferase activity"/>
    <property type="evidence" value="ECO:0007669"/>
    <property type="project" value="UniProtKB-KW"/>
</dbReference>
<evidence type="ECO:0000313" key="1">
    <source>
        <dbReference type="EMBL" id="AFM27580.1"/>
    </source>
</evidence>
<dbReference type="CDD" id="cd02440">
    <property type="entry name" value="AdoMet_MTases"/>
    <property type="match status" value="1"/>
</dbReference>